<dbReference type="Gene3D" id="1.20.1560.10">
    <property type="entry name" value="ABC transporter type 1, transmembrane domain"/>
    <property type="match status" value="1"/>
</dbReference>
<feature type="transmembrane region" description="Helical" evidence="8">
    <location>
        <begin position="56"/>
        <end position="76"/>
    </location>
</feature>
<feature type="transmembrane region" description="Helical" evidence="8">
    <location>
        <begin position="125"/>
        <end position="152"/>
    </location>
</feature>
<dbReference type="SMART" id="SM00382">
    <property type="entry name" value="AAA"/>
    <property type="match status" value="1"/>
</dbReference>
<accession>A0A6J4JNS4</accession>
<dbReference type="PANTHER" id="PTHR43394">
    <property type="entry name" value="ATP-DEPENDENT PERMEASE MDL1, MITOCHONDRIAL"/>
    <property type="match status" value="1"/>
</dbReference>
<feature type="domain" description="ABC transporter" evidence="9">
    <location>
        <begin position="335"/>
        <end position="569"/>
    </location>
</feature>
<keyword evidence="4" id="KW-0547">Nucleotide-binding</keyword>
<evidence type="ECO:0000256" key="8">
    <source>
        <dbReference type="SAM" id="Phobius"/>
    </source>
</evidence>
<dbReference type="PROSITE" id="PS50893">
    <property type="entry name" value="ABC_TRANSPORTER_2"/>
    <property type="match status" value="1"/>
</dbReference>
<dbReference type="InterPro" id="IPR027417">
    <property type="entry name" value="P-loop_NTPase"/>
</dbReference>
<dbReference type="AlphaFoldDB" id="A0A6J4JNS4"/>
<dbReference type="InterPro" id="IPR003439">
    <property type="entry name" value="ABC_transporter-like_ATP-bd"/>
</dbReference>
<evidence type="ECO:0000256" key="3">
    <source>
        <dbReference type="ARBA" id="ARBA00022692"/>
    </source>
</evidence>
<dbReference type="FunFam" id="3.40.50.300:FF:000287">
    <property type="entry name" value="Multidrug ABC transporter ATP-binding protein"/>
    <property type="match status" value="1"/>
</dbReference>
<dbReference type="InterPro" id="IPR011527">
    <property type="entry name" value="ABC1_TM_dom"/>
</dbReference>
<evidence type="ECO:0000259" key="9">
    <source>
        <dbReference type="PROSITE" id="PS50893"/>
    </source>
</evidence>
<dbReference type="Pfam" id="PF00664">
    <property type="entry name" value="ABC_membrane"/>
    <property type="match status" value="1"/>
</dbReference>
<name>A0A6J4JNS4_9BACT</name>
<dbReference type="PROSITE" id="PS50929">
    <property type="entry name" value="ABC_TM1F"/>
    <property type="match status" value="1"/>
</dbReference>
<keyword evidence="3 8" id="KW-0812">Transmembrane</keyword>
<evidence type="ECO:0000259" key="10">
    <source>
        <dbReference type="PROSITE" id="PS50929"/>
    </source>
</evidence>
<dbReference type="InterPro" id="IPR039421">
    <property type="entry name" value="Type_1_exporter"/>
</dbReference>
<evidence type="ECO:0000256" key="4">
    <source>
        <dbReference type="ARBA" id="ARBA00022741"/>
    </source>
</evidence>
<evidence type="ECO:0000256" key="5">
    <source>
        <dbReference type="ARBA" id="ARBA00022840"/>
    </source>
</evidence>
<dbReference type="EMBL" id="CADCTO010000502">
    <property type="protein sequence ID" value="CAA9283354.1"/>
    <property type="molecule type" value="Genomic_DNA"/>
</dbReference>
<dbReference type="InterPro" id="IPR017871">
    <property type="entry name" value="ABC_transporter-like_CS"/>
</dbReference>
<dbReference type="CDD" id="cd07346">
    <property type="entry name" value="ABC_6TM_exporters"/>
    <property type="match status" value="1"/>
</dbReference>
<reference evidence="11" key="1">
    <citation type="submission" date="2020-02" db="EMBL/GenBank/DDBJ databases">
        <authorList>
            <person name="Meier V. D."/>
        </authorList>
    </citation>
    <scope>NUCLEOTIDE SEQUENCE</scope>
    <source>
        <strain evidence="11">AVDCRST_MAG63</strain>
    </source>
</reference>
<protein>
    <submittedName>
        <fullName evidence="11">Efflux ABC transporter, permease/ATP-binding protein BLi02169</fullName>
    </submittedName>
</protein>
<feature type="transmembrane region" description="Helical" evidence="8">
    <location>
        <begin position="158"/>
        <end position="177"/>
    </location>
</feature>
<keyword evidence="2" id="KW-0813">Transport</keyword>
<dbReference type="SUPFAM" id="SSF90123">
    <property type="entry name" value="ABC transporter transmembrane region"/>
    <property type="match status" value="1"/>
</dbReference>
<comment type="subcellular location">
    <subcellularLocation>
        <location evidence="1">Cell membrane</location>
        <topology evidence="1">Multi-pass membrane protein</topology>
    </subcellularLocation>
</comment>
<dbReference type="InterPro" id="IPR036640">
    <property type="entry name" value="ABC1_TM_sf"/>
</dbReference>
<dbReference type="GO" id="GO:0015421">
    <property type="term" value="F:ABC-type oligopeptide transporter activity"/>
    <property type="evidence" value="ECO:0007669"/>
    <property type="project" value="TreeGrafter"/>
</dbReference>
<keyword evidence="7 8" id="KW-0472">Membrane</keyword>
<organism evidence="11">
    <name type="scientific">uncultured Armatimonadetes bacterium</name>
    <dbReference type="NCBI Taxonomy" id="157466"/>
    <lineage>
        <taxon>Bacteria</taxon>
        <taxon>Bacillati</taxon>
        <taxon>Armatimonadota</taxon>
        <taxon>environmental samples</taxon>
    </lineage>
</organism>
<dbReference type="GO" id="GO:0005524">
    <property type="term" value="F:ATP binding"/>
    <property type="evidence" value="ECO:0007669"/>
    <property type="project" value="UniProtKB-KW"/>
</dbReference>
<evidence type="ECO:0000313" key="11">
    <source>
        <dbReference type="EMBL" id="CAA9283354.1"/>
    </source>
</evidence>
<evidence type="ECO:0000256" key="7">
    <source>
        <dbReference type="ARBA" id="ARBA00023136"/>
    </source>
</evidence>
<keyword evidence="5 11" id="KW-0067">ATP-binding</keyword>
<feature type="domain" description="ABC transmembrane type-1" evidence="10">
    <location>
        <begin position="19"/>
        <end position="300"/>
    </location>
</feature>
<evidence type="ECO:0000256" key="2">
    <source>
        <dbReference type="ARBA" id="ARBA00022448"/>
    </source>
</evidence>
<dbReference type="SUPFAM" id="SSF52540">
    <property type="entry name" value="P-loop containing nucleoside triphosphate hydrolases"/>
    <property type="match status" value="1"/>
</dbReference>
<dbReference type="InterPro" id="IPR003593">
    <property type="entry name" value="AAA+_ATPase"/>
</dbReference>
<evidence type="ECO:0000256" key="1">
    <source>
        <dbReference type="ARBA" id="ARBA00004651"/>
    </source>
</evidence>
<dbReference type="PROSITE" id="PS00211">
    <property type="entry name" value="ABC_TRANSPORTER_1"/>
    <property type="match status" value="1"/>
</dbReference>
<gene>
    <name evidence="11" type="ORF">AVDCRST_MAG63-3722</name>
</gene>
<dbReference type="Pfam" id="PF00005">
    <property type="entry name" value="ABC_tran"/>
    <property type="match status" value="1"/>
</dbReference>
<dbReference type="Gene3D" id="3.40.50.300">
    <property type="entry name" value="P-loop containing nucleotide triphosphate hydrolases"/>
    <property type="match status" value="1"/>
</dbReference>
<keyword evidence="6 8" id="KW-1133">Transmembrane helix</keyword>
<evidence type="ECO:0000256" key="6">
    <source>
        <dbReference type="ARBA" id="ARBA00022989"/>
    </source>
</evidence>
<dbReference type="GO" id="GO:0016887">
    <property type="term" value="F:ATP hydrolysis activity"/>
    <property type="evidence" value="ECO:0007669"/>
    <property type="project" value="InterPro"/>
</dbReference>
<dbReference type="GO" id="GO:0005886">
    <property type="term" value="C:plasma membrane"/>
    <property type="evidence" value="ECO:0007669"/>
    <property type="project" value="UniProtKB-SubCell"/>
</dbReference>
<proteinExistence type="predicted"/>
<sequence length="590" mass="66243">MHNFKRLLRYLKPYRYRVAFAVLLMFAVTLSAIPMPLLQKQVIDVAIVDGDTQMLVWIFWGVIALYGVRGLISYTLNSLIGWLGQRVIFDLRFQSYRHLQRLSLAYYDGRQPGKIMARLTSDIDVIQYALTSGFVNFITDLATIVIVTGWLLFLEWRLALLTLVILPLYVINYKLLLSRIRKVSVELQERRDKMIGTLTEKLSAIAVVKAFARENHETDYFMQTVKDNFALGMTQTKLNRFLGATSQLIRMLGTGGLLWYGGALVLDRNLNPGELLAFYGYIGYLYDPAVRLVDFNVQVQWALAAIDRVFETLDTSPEIVDAPEAAHLPTVRGEVEFKRVTFGYDSDQPVINDVSFCVDPGEIIGIVGPSGAGKTTIVNLLARFYDVNQGQVLVDGHDVRKVRLETMRRHIGMVTQETILFSVTLKENIKYGRKSATDAEVIAAARSADLHDFIMSLPDGYETKIGEDGIKLSGGQKQRMAIARAILADPRILILDDATSALDSHTEANIQAALADLMKGRTNFVIAHRLSTLMNADRILVLDKGRIVDFGTHTDLVNRPGLYHDLYQEQFKTVGDLSEAERARLLTVAA</sequence>
<dbReference type="PANTHER" id="PTHR43394:SF1">
    <property type="entry name" value="ATP-BINDING CASSETTE SUB-FAMILY B MEMBER 10, MITOCHONDRIAL"/>
    <property type="match status" value="1"/>
</dbReference>